<dbReference type="HOGENOM" id="CLU_048932_0_0_1"/>
<reference evidence="1" key="2">
    <citation type="submission" date="2015-06" db="UniProtKB">
        <authorList>
            <consortium name="EnsemblProtists"/>
        </authorList>
    </citation>
    <scope>IDENTIFICATION</scope>
    <source>
        <strain evidence="1">Pr102</strain>
    </source>
</reference>
<dbReference type="PANTHER" id="PTHR48471:SF1">
    <property type="entry name" value="DDE TNP4 DOMAIN-CONTAINING PROTEIN"/>
    <property type="match status" value="1"/>
</dbReference>
<protein>
    <recommendedName>
        <fullName evidence="3">DDE Tnp4 domain-containing protein</fullName>
    </recommendedName>
</protein>
<keyword evidence="2" id="KW-1185">Reference proteome</keyword>
<evidence type="ECO:0008006" key="3">
    <source>
        <dbReference type="Google" id="ProtNLM"/>
    </source>
</evidence>
<dbReference type="PANTHER" id="PTHR48471">
    <property type="entry name" value="DDE TNP4 DOMAIN-CONTAINING PROTEIN"/>
    <property type="match status" value="1"/>
</dbReference>
<name>H3GZG4_PHYRM</name>
<reference evidence="2" key="1">
    <citation type="journal article" date="2006" name="Science">
        <title>Phytophthora genome sequences uncover evolutionary origins and mechanisms of pathogenesis.</title>
        <authorList>
            <person name="Tyler B.M."/>
            <person name="Tripathy S."/>
            <person name="Zhang X."/>
            <person name="Dehal P."/>
            <person name="Jiang R.H."/>
            <person name="Aerts A."/>
            <person name="Arredondo F.D."/>
            <person name="Baxter L."/>
            <person name="Bensasson D."/>
            <person name="Beynon J.L."/>
            <person name="Chapman J."/>
            <person name="Damasceno C.M."/>
            <person name="Dorrance A.E."/>
            <person name="Dou D."/>
            <person name="Dickerman A.W."/>
            <person name="Dubchak I.L."/>
            <person name="Garbelotto M."/>
            <person name="Gijzen M."/>
            <person name="Gordon S.G."/>
            <person name="Govers F."/>
            <person name="Grunwald N.J."/>
            <person name="Huang W."/>
            <person name="Ivors K.L."/>
            <person name="Jones R.W."/>
            <person name="Kamoun S."/>
            <person name="Krampis K."/>
            <person name="Lamour K.H."/>
            <person name="Lee M.K."/>
            <person name="McDonald W.H."/>
            <person name="Medina M."/>
            <person name="Meijer H.J."/>
            <person name="Nordberg E.K."/>
            <person name="Maclean D.J."/>
            <person name="Ospina-Giraldo M.D."/>
            <person name="Morris P.F."/>
            <person name="Phuntumart V."/>
            <person name="Putnam N.H."/>
            <person name="Rash S."/>
            <person name="Rose J.K."/>
            <person name="Sakihama Y."/>
            <person name="Salamov A.A."/>
            <person name="Savidor A."/>
            <person name="Scheuring C.F."/>
            <person name="Smith B.M."/>
            <person name="Sobral B.W."/>
            <person name="Terry A."/>
            <person name="Torto-Alalibo T.A."/>
            <person name="Win J."/>
            <person name="Xu Z."/>
            <person name="Zhang H."/>
            <person name="Grigoriev I.V."/>
            <person name="Rokhsar D.S."/>
            <person name="Boore J.L."/>
        </authorList>
    </citation>
    <scope>NUCLEOTIDE SEQUENCE [LARGE SCALE GENOMIC DNA]</scope>
    <source>
        <strain evidence="2">Pr102</strain>
    </source>
</reference>
<evidence type="ECO:0000313" key="1">
    <source>
        <dbReference type="EnsemblProtists" id="Phyra83182"/>
    </source>
</evidence>
<dbReference type="eggNOG" id="ENOG502QQR9">
    <property type="taxonomic scope" value="Eukaryota"/>
</dbReference>
<sequence>MMLDKFGKDVSFLNTTSLTRPAFHQLLRRFSRYYYILRHNARSGSATVLLRRIDGAEHALLGVRLPPSTLSRYLRQEEEVLSNALEGFAPARISWSSPARQVSLEKVVEAHEPLLKHTFGFIDGKNLRNTMYNGWIHTVFVTGTISFAADGCLIWCRHTCPGSWNNSDTSLGFRNKLLDLVCCSDIHINVVSDSAFPCLAAMAGRILTPLKDGDLERNLTSLRSSARTLHNAITSVRQAAE</sequence>
<accession>H3GZG4</accession>
<dbReference type="EMBL" id="DS566081">
    <property type="status" value="NOT_ANNOTATED_CDS"/>
    <property type="molecule type" value="Genomic_DNA"/>
</dbReference>
<dbReference type="Proteomes" id="UP000005238">
    <property type="component" value="Unassembled WGS sequence"/>
</dbReference>
<dbReference type="InParanoid" id="H3GZG4"/>
<dbReference type="EnsemblProtists" id="Phyra83182">
    <property type="protein sequence ID" value="Phyra83182"/>
    <property type="gene ID" value="Phyra83182"/>
</dbReference>
<evidence type="ECO:0000313" key="2">
    <source>
        <dbReference type="Proteomes" id="UP000005238"/>
    </source>
</evidence>
<organism evidence="1 2">
    <name type="scientific">Phytophthora ramorum</name>
    <name type="common">Sudden oak death agent</name>
    <dbReference type="NCBI Taxonomy" id="164328"/>
    <lineage>
        <taxon>Eukaryota</taxon>
        <taxon>Sar</taxon>
        <taxon>Stramenopiles</taxon>
        <taxon>Oomycota</taxon>
        <taxon>Peronosporomycetes</taxon>
        <taxon>Peronosporales</taxon>
        <taxon>Peronosporaceae</taxon>
        <taxon>Phytophthora</taxon>
    </lineage>
</organism>
<dbReference type="AlphaFoldDB" id="H3GZG4"/>
<proteinExistence type="predicted"/>